<feature type="region of interest" description="Disordered" evidence="1">
    <location>
        <begin position="277"/>
        <end position="315"/>
    </location>
</feature>
<dbReference type="OrthoDB" id="21499at2759"/>
<feature type="compositionally biased region" description="Basic and acidic residues" evidence="1">
    <location>
        <begin position="75"/>
        <end position="95"/>
    </location>
</feature>
<protein>
    <recommendedName>
        <fullName evidence="2">DUF4211 domain-containing protein</fullName>
    </recommendedName>
</protein>
<feature type="compositionally biased region" description="Basic and acidic residues" evidence="1">
    <location>
        <begin position="277"/>
        <end position="286"/>
    </location>
</feature>
<feature type="domain" description="DUF4211" evidence="2">
    <location>
        <begin position="339"/>
        <end position="470"/>
    </location>
</feature>
<feature type="compositionally biased region" description="Basic residues" evidence="1">
    <location>
        <begin position="96"/>
        <end position="105"/>
    </location>
</feature>
<evidence type="ECO:0000259" key="2">
    <source>
        <dbReference type="Pfam" id="PF13926"/>
    </source>
</evidence>
<dbReference type="PANTHER" id="PTHR14689:SF0">
    <property type="entry name" value="COILED-COIL DOMAIN-CONTAINING PROTEIN 82"/>
    <property type="match status" value="1"/>
</dbReference>
<dbReference type="AlphaFoldDB" id="A0A0F7VE13"/>
<feature type="region of interest" description="Disordered" evidence="1">
    <location>
        <begin position="471"/>
        <end position="509"/>
    </location>
</feature>
<feature type="region of interest" description="Disordered" evidence="1">
    <location>
        <begin position="1"/>
        <end position="134"/>
    </location>
</feature>
<reference evidence="4" key="1">
    <citation type="journal article" date="2015" name="Genome Announc.">
        <title>Draft genome sequence of the fungus Penicillium brasilianum MG11.</title>
        <authorList>
            <person name="Horn F."/>
            <person name="Linde J."/>
            <person name="Mattern D.J."/>
            <person name="Walther G."/>
            <person name="Guthke R."/>
            <person name="Brakhage A.A."/>
            <person name="Valiante V."/>
        </authorList>
    </citation>
    <scope>NUCLEOTIDE SEQUENCE [LARGE SCALE GENOMIC DNA]</scope>
    <source>
        <strain evidence="4">MG11</strain>
    </source>
</reference>
<name>A0A0F7VE13_PENBI</name>
<feature type="compositionally biased region" description="Basic and acidic residues" evidence="1">
    <location>
        <begin position="47"/>
        <end position="57"/>
    </location>
</feature>
<dbReference type="Proteomes" id="UP000042958">
    <property type="component" value="Unassembled WGS sequence"/>
</dbReference>
<gene>
    <name evidence="3" type="ORF">PMG11_03633</name>
</gene>
<keyword evidence="4" id="KW-1185">Reference proteome</keyword>
<dbReference type="STRING" id="104259.A0A0F7VE13"/>
<sequence>MPRKTNKKQTRLAFAPTVPSGDPNETESDRFARLSYGHPSFPTVRLEMPRQTKHESPPVEASSLTATTSHRKAASVKESKHEKREKNEKEKDKKDRKAKKEKKKSKPNEQQAEVQPAQQKMEDSSDDEIVVLGPLKQARRAADVEFSIMKPFKSPQSPQAPSDPPSNVINIVSSEEDEGDIVQPRRRLKRKAERSSVILSDSDDSEPVVSSPVKRRRRVSPTETPQTPHSSVDKDQQELEDDVKDLQDSVVKNTRTRGGVYESARDKKLRLLETLRRRRAGQKEKSEDEEEEENEESEAELPRSSPTQHFFNRRRIDNDDSEVESAIDANEDLDRYEDDFVLEDNELGVPTEEIPFEFTRHAYKQPKEYFRDVVSWMVHNRIDPAFPRDDAMYQMAFQKLGDEVKARAGSSLISSVWTPKFRQVLLARPYLEITGFPTSFMHSCDACNRAGHPASSDLKFYGKAYSEETLEPLTDETSDDDSSDASDSSDSSNDDSSDVSDVERDRDGNILPDENTRFYLGKTCKANAYMAHILTHWRFQLNEWVVDYLRRMGHMEDAEVLRRENLSQKRKTRNAIDACKKMEADGEIEKLYRDFHIHLKTAREKTSTMELLQNIA</sequence>
<evidence type="ECO:0000313" key="3">
    <source>
        <dbReference type="EMBL" id="CEO58941.1"/>
    </source>
</evidence>
<dbReference type="GO" id="GO:0005634">
    <property type="term" value="C:nucleus"/>
    <property type="evidence" value="ECO:0007669"/>
    <property type="project" value="TreeGrafter"/>
</dbReference>
<feature type="compositionally biased region" description="Basic residues" evidence="1">
    <location>
        <begin position="1"/>
        <end position="10"/>
    </location>
</feature>
<evidence type="ECO:0000256" key="1">
    <source>
        <dbReference type="SAM" id="MobiDB-lite"/>
    </source>
</evidence>
<accession>A0A0F7VE13</accession>
<feature type="compositionally biased region" description="Acidic residues" evidence="1">
    <location>
        <begin position="287"/>
        <end position="299"/>
    </location>
</feature>
<evidence type="ECO:0000313" key="4">
    <source>
        <dbReference type="Proteomes" id="UP000042958"/>
    </source>
</evidence>
<dbReference type="PROSITE" id="PS50896">
    <property type="entry name" value="LISH"/>
    <property type="match status" value="1"/>
</dbReference>
<dbReference type="InterPro" id="IPR025451">
    <property type="entry name" value="DUF4211"/>
</dbReference>
<dbReference type="InterPro" id="IPR006594">
    <property type="entry name" value="LisH"/>
</dbReference>
<feature type="region of interest" description="Disordered" evidence="1">
    <location>
        <begin position="149"/>
        <end position="264"/>
    </location>
</feature>
<dbReference type="EMBL" id="CDHK01000003">
    <property type="protein sequence ID" value="CEO58941.1"/>
    <property type="molecule type" value="Genomic_DNA"/>
</dbReference>
<organism evidence="3 4">
    <name type="scientific">Penicillium brasilianum</name>
    <dbReference type="NCBI Taxonomy" id="104259"/>
    <lineage>
        <taxon>Eukaryota</taxon>
        <taxon>Fungi</taxon>
        <taxon>Dikarya</taxon>
        <taxon>Ascomycota</taxon>
        <taxon>Pezizomycotina</taxon>
        <taxon>Eurotiomycetes</taxon>
        <taxon>Eurotiomycetidae</taxon>
        <taxon>Eurotiales</taxon>
        <taxon>Aspergillaceae</taxon>
        <taxon>Penicillium</taxon>
    </lineage>
</organism>
<dbReference type="Pfam" id="PF13926">
    <property type="entry name" value="DUF4211"/>
    <property type="match status" value="1"/>
</dbReference>
<dbReference type="PANTHER" id="PTHR14689">
    <property type="entry name" value="PHORBOL-ESTER_DAG-TYPE DOMAIN-CONTAINING PROTEIN"/>
    <property type="match status" value="1"/>
</dbReference>
<proteinExistence type="predicted"/>
<feature type="compositionally biased region" description="Acidic residues" evidence="1">
    <location>
        <begin position="471"/>
        <end position="484"/>
    </location>
</feature>